<dbReference type="Pfam" id="PF08336">
    <property type="entry name" value="P4Ha_N"/>
    <property type="match status" value="1"/>
</dbReference>
<evidence type="ECO:0000256" key="13">
    <source>
        <dbReference type="SAM" id="SignalP"/>
    </source>
</evidence>
<keyword evidence="12" id="KW-0325">Glycoprotein</keyword>
<dbReference type="Pfam" id="PF13640">
    <property type="entry name" value="2OG-FeII_Oxy_3"/>
    <property type="match status" value="1"/>
</dbReference>
<dbReference type="InterPro" id="IPR005123">
    <property type="entry name" value="Oxoglu/Fe-dep_dioxygenase_dom"/>
</dbReference>
<keyword evidence="6" id="KW-0479">Metal-binding</keyword>
<keyword evidence="10" id="KW-0560">Oxidoreductase</keyword>
<keyword evidence="8" id="KW-0847">Vitamin C</keyword>
<comment type="similarity">
    <text evidence="4">Belongs to the P4HA family.</text>
</comment>
<protein>
    <recommendedName>
        <fullName evidence="5">procollagen-proline 4-dioxygenase</fullName>
        <ecNumber evidence="5">1.14.11.2</ecNumber>
    </recommendedName>
</protein>
<evidence type="ECO:0000256" key="1">
    <source>
        <dbReference type="ARBA" id="ARBA00001961"/>
    </source>
</evidence>
<dbReference type="Gene3D" id="6.10.140.1460">
    <property type="match status" value="1"/>
</dbReference>
<evidence type="ECO:0000256" key="3">
    <source>
        <dbReference type="ARBA" id="ARBA00004319"/>
    </source>
</evidence>
<evidence type="ECO:0000256" key="7">
    <source>
        <dbReference type="ARBA" id="ARBA00022824"/>
    </source>
</evidence>
<dbReference type="Gene3D" id="1.25.40.10">
    <property type="entry name" value="Tetratricopeptide repeat domain"/>
    <property type="match status" value="1"/>
</dbReference>
<dbReference type="InterPro" id="IPR013547">
    <property type="entry name" value="P4H_N"/>
</dbReference>
<evidence type="ECO:0000256" key="12">
    <source>
        <dbReference type="ARBA" id="ARBA00023180"/>
    </source>
</evidence>
<evidence type="ECO:0000256" key="6">
    <source>
        <dbReference type="ARBA" id="ARBA00022723"/>
    </source>
</evidence>
<comment type="function">
    <text evidence="2">Catalyzes the post-translational formation of 4-hydroxyproline in -Xaa-Pro-Gly- sequences in collagens and other proteins.</text>
</comment>
<feature type="domain" description="Fe2OG dioxygenase" evidence="14">
    <location>
        <begin position="409"/>
        <end position="518"/>
    </location>
</feature>
<keyword evidence="11" id="KW-0408">Iron</keyword>
<dbReference type="PANTHER" id="PTHR10869">
    <property type="entry name" value="PROLYL 4-HYDROXYLASE ALPHA SUBUNIT"/>
    <property type="match status" value="1"/>
</dbReference>
<gene>
    <name evidence="16" type="primary">LOC136092265</name>
</gene>
<dbReference type="PANTHER" id="PTHR10869:SF244">
    <property type="entry name" value="PROLYL 4-HYDROXYLASE SUBUNIT ALPHA-2"/>
    <property type="match status" value="1"/>
</dbReference>
<keyword evidence="9" id="KW-0223">Dioxygenase</keyword>
<dbReference type="GeneID" id="136092265"/>
<evidence type="ECO:0000256" key="10">
    <source>
        <dbReference type="ARBA" id="ARBA00023002"/>
    </source>
</evidence>
<evidence type="ECO:0000256" key="4">
    <source>
        <dbReference type="ARBA" id="ARBA00006511"/>
    </source>
</evidence>
<dbReference type="EC" id="1.14.11.2" evidence="5"/>
<evidence type="ECO:0000256" key="9">
    <source>
        <dbReference type="ARBA" id="ARBA00022964"/>
    </source>
</evidence>
<feature type="signal peptide" evidence="13">
    <location>
        <begin position="1"/>
        <end position="24"/>
    </location>
</feature>
<keyword evidence="13" id="KW-0732">Signal</keyword>
<proteinExistence type="inferred from homology"/>
<dbReference type="Proteomes" id="UP001652625">
    <property type="component" value="Chromosome 15"/>
</dbReference>
<dbReference type="PROSITE" id="PS51471">
    <property type="entry name" value="FE2OG_OXY"/>
    <property type="match status" value="1"/>
</dbReference>
<dbReference type="RefSeq" id="XP_065676161.1">
    <property type="nucleotide sequence ID" value="XM_065820089.1"/>
</dbReference>
<accession>A0ABM4DNK7</accession>
<sequence>MKPPIKIATFLILYELTIFVMSEADKGNEFFTAASDMEILLKVEKKLADKFLKYFEAEEMRLNKLERILTHVEKDLPASISEFENEKWVSHVTNAHGSLDRFTKFWINFDNYTKTRTTKDNLLSLFADLVKLKPAYPTNEDLLGALAALTRLQQTYAISPSNFVDGIRQPSHKLTLEEIFEIGYLCLQTHDYIHGHAWLKEALYRFPVDAKSVGFVEKAMLLEHLAWCEYYLGKLEDAIKHTRAILKFDPTNNNALINIELYEREFELSKSDPTIRKNFTQPKHHWENHHNKLCQGREKMAQKDINRLYCKYVSPRAHYILKPFKMEILHHDPYIELFYELITNDEAKHIIKFAKPLLRRAFVHDMVTGDLIYADYRVSKNTWISEDMDVVAAKIIRRVGEVTGLNMRYAEHLQVANYGIAGQYEPHFDHSTGTRPKHFDRWGGNRIATMLLYLSDVDWGGRTVFTNTAPGVGTDPIKGAGVFWYNLLRNGKSNPKTQHAGCPVVLGQKWVANLWIHEHGQEFNRPCTLNPNE</sequence>
<dbReference type="InterPro" id="IPR059068">
    <property type="entry name" value="TPR_P4H"/>
</dbReference>
<dbReference type="SMART" id="SM00702">
    <property type="entry name" value="P4Hc"/>
    <property type="match status" value="1"/>
</dbReference>
<evidence type="ECO:0000313" key="15">
    <source>
        <dbReference type="Proteomes" id="UP001652625"/>
    </source>
</evidence>
<comment type="cofactor">
    <cofactor evidence="1">
        <name>L-ascorbate</name>
        <dbReference type="ChEBI" id="CHEBI:38290"/>
    </cofactor>
</comment>
<name>A0ABM4DNK7_HYDVU</name>
<keyword evidence="7" id="KW-0256">Endoplasmic reticulum</keyword>
<feature type="chain" id="PRO_5046096758" description="procollagen-proline 4-dioxygenase" evidence="13">
    <location>
        <begin position="25"/>
        <end position="533"/>
    </location>
</feature>
<dbReference type="InterPro" id="IPR044862">
    <property type="entry name" value="Pro_4_hyd_alph_FE2OG_OXY"/>
</dbReference>
<evidence type="ECO:0000256" key="8">
    <source>
        <dbReference type="ARBA" id="ARBA00022896"/>
    </source>
</evidence>
<reference evidence="16" key="1">
    <citation type="submission" date="2025-08" db="UniProtKB">
        <authorList>
            <consortium name="RefSeq"/>
        </authorList>
    </citation>
    <scope>IDENTIFICATION</scope>
</reference>
<evidence type="ECO:0000313" key="16">
    <source>
        <dbReference type="RefSeq" id="XP_065676161.1"/>
    </source>
</evidence>
<dbReference type="Pfam" id="PF23558">
    <property type="entry name" value="TPR_P4H"/>
    <property type="match status" value="1"/>
</dbReference>
<comment type="subcellular location">
    <subcellularLocation>
        <location evidence="3">Endoplasmic reticulum lumen</location>
    </subcellularLocation>
</comment>
<evidence type="ECO:0000256" key="5">
    <source>
        <dbReference type="ARBA" id="ARBA00012269"/>
    </source>
</evidence>
<organism evidence="15 16">
    <name type="scientific">Hydra vulgaris</name>
    <name type="common">Hydra</name>
    <name type="synonym">Hydra attenuata</name>
    <dbReference type="NCBI Taxonomy" id="6087"/>
    <lineage>
        <taxon>Eukaryota</taxon>
        <taxon>Metazoa</taxon>
        <taxon>Cnidaria</taxon>
        <taxon>Hydrozoa</taxon>
        <taxon>Hydroidolina</taxon>
        <taxon>Anthoathecata</taxon>
        <taxon>Aplanulata</taxon>
        <taxon>Hydridae</taxon>
        <taxon>Hydra</taxon>
    </lineage>
</organism>
<dbReference type="Gene3D" id="2.60.120.620">
    <property type="entry name" value="q2cbj1_9rhob like domain"/>
    <property type="match status" value="1"/>
</dbReference>
<dbReference type="InterPro" id="IPR011990">
    <property type="entry name" value="TPR-like_helical_dom_sf"/>
</dbReference>
<dbReference type="SUPFAM" id="SSF48452">
    <property type="entry name" value="TPR-like"/>
    <property type="match status" value="1"/>
</dbReference>
<dbReference type="InterPro" id="IPR006620">
    <property type="entry name" value="Pro_4_hyd_alph"/>
</dbReference>
<keyword evidence="15" id="KW-1185">Reference proteome</keyword>
<evidence type="ECO:0000256" key="11">
    <source>
        <dbReference type="ARBA" id="ARBA00023004"/>
    </source>
</evidence>
<dbReference type="InterPro" id="IPR045054">
    <property type="entry name" value="P4HA-like"/>
</dbReference>
<evidence type="ECO:0000259" key="14">
    <source>
        <dbReference type="PROSITE" id="PS51471"/>
    </source>
</evidence>
<evidence type="ECO:0000256" key="2">
    <source>
        <dbReference type="ARBA" id="ARBA00002035"/>
    </source>
</evidence>